<accession>A0A511FDT7</accession>
<dbReference type="EMBL" id="JACHDN010000001">
    <property type="protein sequence ID" value="MBB5475070.1"/>
    <property type="molecule type" value="Genomic_DNA"/>
</dbReference>
<evidence type="ECO:0000313" key="1">
    <source>
        <dbReference type="EMBL" id="GEL47373.1"/>
    </source>
</evidence>
<evidence type="ECO:0000313" key="4">
    <source>
        <dbReference type="Proteomes" id="UP000564629"/>
    </source>
</evidence>
<dbReference type="AlphaFoldDB" id="A0A511FDT7"/>
<dbReference type="RefSeq" id="WP_146838424.1">
    <property type="nucleotide sequence ID" value="NZ_BJVQ01000036.1"/>
</dbReference>
<evidence type="ECO:0000313" key="2">
    <source>
        <dbReference type="EMBL" id="MBB5475070.1"/>
    </source>
</evidence>
<keyword evidence="3" id="KW-1185">Reference proteome</keyword>
<sequence>MSTMQGPGWRDYTADHTYWTGRQRGEYVEVVRLHSGTFAEEEIWGSYRSTGAAVGAAAQLAYLQGKADAERELKTRLHEVLDSIGLGALPVVAPDLTPHETAQLPADDLGSGR</sequence>
<gene>
    <name evidence="1" type="ORF">CHO01_24890</name>
    <name evidence="2" type="ORF">HNR08_003806</name>
</gene>
<proteinExistence type="predicted"/>
<dbReference type="EMBL" id="BJVQ01000036">
    <property type="protein sequence ID" value="GEL47373.1"/>
    <property type="molecule type" value="Genomic_DNA"/>
</dbReference>
<reference evidence="1 3" key="1">
    <citation type="submission" date="2019-07" db="EMBL/GenBank/DDBJ databases">
        <title>Whole genome shotgun sequence of Cellulomonas hominis NBRC 16055.</title>
        <authorList>
            <person name="Hosoyama A."/>
            <person name="Uohara A."/>
            <person name="Ohji S."/>
            <person name="Ichikawa N."/>
        </authorList>
    </citation>
    <scope>NUCLEOTIDE SEQUENCE [LARGE SCALE GENOMIC DNA]</scope>
    <source>
        <strain evidence="1 3">NBRC 16055</strain>
    </source>
</reference>
<dbReference type="Proteomes" id="UP000564629">
    <property type="component" value="Unassembled WGS sequence"/>
</dbReference>
<comment type="caution">
    <text evidence="1">The sequence shown here is derived from an EMBL/GenBank/DDBJ whole genome shotgun (WGS) entry which is preliminary data.</text>
</comment>
<evidence type="ECO:0000313" key="3">
    <source>
        <dbReference type="Proteomes" id="UP000321723"/>
    </source>
</evidence>
<dbReference type="Proteomes" id="UP000321723">
    <property type="component" value="Unassembled WGS sequence"/>
</dbReference>
<dbReference type="OrthoDB" id="5188495at2"/>
<organism evidence="1 3">
    <name type="scientific">Cellulomonas hominis</name>
    <dbReference type="NCBI Taxonomy" id="156981"/>
    <lineage>
        <taxon>Bacteria</taxon>
        <taxon>Bacillati</taxon>
        <taxon>Actinomycetota</taxon>
        <taxon>Actinomycetes</taxon>
        <taxon>Micrococcales</taxon>
        <taxon>Cellulomonadaceae</taxon>
        <taxon>Cellulomonas</taxon>
    </lineage>
</organism>
<name>A0A511FDT7_9CELL</name>
<protein>
    <submittedName>
        <fullName evidence="1">Uncharacterized protein</fullName>
    </submittedName>
</protein>
<reference evidence="2 4" key="2">
    <citation type="submission" date="2020-08" db="EMBL/GenBank/DDBJ databases">
        <title>Sequencing the genomes of 1000 actinobacteria strains.</title>
        <authorList>
            <person name="Klenk H.-P."/>
        </authorList>
    </citation>
    <scope>NUCLEOTIDE SEQUENCE [LARGE SCALE GENOMIC DNA]</scope>
    <source>
        <strain evidence="2 4">DSM 9581</strain>
    </source>
</reference>